<dbReference type="Proteomes" id="UP001189429">
    <property type="component" value="Unassembled WGS sequence"/>
</dbReference>
<dbReference type="CDD" id="cd04301">
    <property type="entry name" value="NAT_SF"/>
    <property type="match status" value="1"/>
</dbReference>
<dbReference type="Gene3D" id="3.40.630.30">
    <property type="match status" value="1"/>
</dbReference>
<comment type="caution">
    <text evidence="2">The sequence shown here is derived from an EMBL/GenBank/DDBJ whole genome shotgun (WGS) entry which is preliminary data.</text>
</comment>
<dbReference type="PANTHER" id="PTHR42919">
    <property type="entry name" value="N-ALPHA-ACETYLTRANSFERASE"/>
    <property type="match status" value="1"/>
</dbReference>
<dbReference type="EMBL" id="CAUYUJ010012925">
    <property type="protein sequence ID" value="CAK0834878.1"/>
    <property type="molecule type" value="Genomic_DNA"/>
</dbReference>
<dbReference type="PROSITE" id="PS51186">
    <property type="entry name" value="GNAT"/>
    <property type="match status" value="1"/>
</dbReference>
<dbReference type="SUPFAM" id="SSF55729">
    <property type="entry name" value="Acyl-CoA N-acyltransferases (Nat)"/>
    <property type="match status" value="1"/>
</dbReference>
<evidence type="ECO:0000259" key="1">
    <source>
        <dbReference type="PROSITE" id="PS51186"/>
    </source>
</evidence>
<dbReference type="InterPro" id="IPR016181">
    <property type="entry name" value="Acyl_CoA_acyltransferase"/>
</dbReference>
<feature type="domain" description="N-acetyltransferase" evidence="1">
    <location>
        <begin position="145"/>
        <end position="308"/>
    </location>
</feature>
<evidence type="ECO:0000313" key="2">
    <source>
        <dbReference type="EMBL" id="CAK0834878.1"/>
    </source>
</evidence>
<dbReference type="PANTHER" id="PTHR42919:SF20">
    <property type="entry name" value="GCN5-RELATED N-ACETYLTRANSFERASE 10, CHLOROPLASTIC"/>
    <property type="match status" value="1"/>
</dbReference>
<dbReference type="Pfam" id="PF00583">
    <property type="entry name" value="Acetyltransf_1"/>
    <property type="match status" value="1"/>
</dbReference>
<protein>
    <recommendedName>
        <fullName evidence="1">N-acetyltransferase domain-containing protein</fullName>
    </recommendedName>
</protein>
<sequence length="386" mass="41086">MLSAACRPSSWKGLLHAGGARHHASARQRYRSLCFFTPGPLYLIYDTLIIKYPLYLIILTELYKNPRDIVNRGYTFKVWSDHRDRNLEAAANRRLAYAARKGNSTVKDLTTLIRHGWSTSGVAASSKFKFNKYCAWFVPVSFPDSRCYDDSEDYGTIQYDLGNSSLVLLPPGFRGGAARAAAGPPGRRHGHAVLVAEGGGAAAEGRGSARPEWVGLCELEVRPCHARGAGRVAPYLRGLAVLPSGRRRGAARALLARCEALAASWGHGEICLDVLEDNAAAAALYASAGYERCGPSALDDLPLSDLLQGRLGRRWRKALARAGRPAAAGAAPAVAAQPEAQISDEGVQPGRGAVLAHAAGRLLREALVVALLGGAPLLGGALPQPP</sequence>
<organism evidence="2 3">
    <name type="scientific">Prorocentrum cordatum</name>
    <dbReference type="NCBI Taxonomy" id="2364126"/>
    <lineage>
        <taxon>Eukaryota</taxon>
        <taxon>Sar</taxon>
        <taxon>Alveolata</taxon>
        <taxon>Dinophyceae</taxon>
        <taxon>Prorocentrales</taxon>
        <taxon>Prorocentraceae</taxon>
        <taxon>Prorocentrum</taxon>
    </lineage>
</organism>
<dbReference type="InterPro" id="IPR051556">
    <property type="entry name" value="N-term/lysine_N-AcTrnsfr"/>
</dbReference>
<reference evidence="2" key="1">
    <citation type="submission" date="2023-10" db="EMBL/GenBank/DDBJ databases">
        <authorList>
            <person name="Chen Y."/>
            <person name="Shah S."/>
            <person name="Dougan E. K."/>
            <person name="Thang M."/>
            <person name="Chan C."/>
        </authorList>
    </citation>
    <scope>NUCLEOTIDE SEQUENCE [LARGE SCALE GENOMIC DNA]</scope>
</reference>
<evidence type="ECO:0000313" key="3">
    <source>
        <dbReference type="Proteomes" id="UP001189429"/>
    </source>
</evidence>
<proteinExistence type="predicted"/>
<dbReference type="InterPro" id="IPR000182">
    <property type="entry name" value="GNAT_dom"/>
</dbReference>
<name>A0ABN9SSZ3_9DINO</name>
<gene>
    <name evidence="2" type="ORF">PCOR1329_LOCUS32156</name>
</gene>
<keyword evidence="3" id="KW-1185">Reference proteome</keyword>
<accession>A0ABN9SSZ3</accession>